<dbReference type="AlphaFoldDB" id="A0A5C6DID6"/>
<dbReference type="PANTHER" id="PTHR36973:SF4">
    <property type="entry name" value="NODULATION PROTEIN"/>
    <property type="match status" value="1"/>
</dbReference>
<dbReference type="InterPro" id="IPR029063">
    <property type="entry name" value="SAM-dependent_MTases_sf"/>
</dbReference>
<reference evidence="2 3" key="1">
    <citation type="submission" date="2019-02" db="EMBL/GenBank/DDBJ databases">
        <title>Deep-cultivation of Planctomycetes and their phenomic and genomic characterization uncovers novel biology.</title>
        <authorList>
            <person name="Wiegand S."/>
            <person name="Jogler M."/>
            <person name="Boedeker C."/>
            <person name="Pinto D."/>
            <person name="Vollmers J."/>
            <person name="Rivas-Marin E."/>
            <person name="Kohn T."/>
            <person name="Peeters S.H."/>
            <person name="Heuer A."/>
            <person name="Rast P."/>
            <person name="Oberbeckmann S."/>
            <person name="Bunk B."/>
            <person name="Jeske O."/>
            <person name="Meyerdierks A."/>
            <person name="Storesund J.E."/>
            <person name="Kallscheuer N."/>
            <person name="Luecker S."/>
            <person name="Lage O.M."/>
            <person name="Pohl T."/>
            <person name="Merkel B.J."/>
            <person name="Hornburger P."/>
            <person name="Mueller R.-W."/>
            <person name="Bruemmer F."/>
            <person name="Labrenz M."/>
            <person name="Spormann A.M."/>
            <person name="Op Den Camp H."/>
            <person name="Overmann J."/>
            <person name="Amann R."/>
            <person name="Jetten M.S.M."/>
            <person name="Mascher T."/>
            <person name="Medema M.H."/>
            <person name="Devos D.P."/>
            <person name="Kaster A.-K."/>
            <person name="Ovreas L."/>
            <person name="Rohde M."/>
            <person name="Galperin M.Y."/>
            <person name="Jogler C."/>
        </authorList>
    </citation>
    <scope>NUCLEOTIDE SEQUENCE [LARGE SCALE GENOMIC DNA]</scope>
    <source>
        <strain evidence="2 3">Poly41</strain>
    </source>
</reference>
<evidence type="ECO:0000313" key="2">
    <source>
        <dbReference type="EMBL" id="TWU35965.1"/>
    </source>
</evidence>
<evidence type="ECO:0000313" key="3">
    <source>
        <dbReference type="Proteomes" id="UP000319143"/>
    </source>
</evidence>
<keyword evidence="2" id="KW-0489">Methyltransferase</keyword>
<dbReference type="InterPro" id="IPR006342">
    <property type="entry name" value="FkbM_mtfrase"/>
</dbReference>
<accession>A0A5C6DID6</accession>
<dbReference type="PANTHER" id="PTHR36973">
    <property type="entry name" value="SLL1456 PROTEIN-RELATED"/>
    <property type="match status" value="1"/>
</dbReference>
<dbReference type="SUPFAM" id="SSF53335">
    <property type="entry name" value="S-adenosyl-L-methionine-dependent methyltransferases"/>
    <property type="match status" value="1"/>
</dbReference>
<gene>
    <name evidence="2" type="primary">noeI_2</name>
    <name evidence="2" type="ORF">Poly41_37170</name>
</gene>
<dbReference type="InterPro" id="IPR053188">
    <property type="entry name" value="FkbM_Methyltransferase"/>
</dbReference>
<dbReference type="Proteomes" id="UP000319143">
    <property type="component" value="Unassembled WGS sequence"/>
</dbReference>
<dbReference type="EC" id="2.1.1.-" evidence="2"/>
<sequence length="251" mass="28111">MADIYFAKVPIRNAYLRVRNRMSRASGFSSLMQRYGINLVLDVGANKGQYARELIRTGYRGRIVSFEPLPSAFEKLKLNRWSFGDWQVEPIALGAENTTATLNVAGNSQSSSLQPMLDAHVNAAPSAAYVDTCEVEVRRLDGLYDQYWKAGDRCYLKLDVQGHEHQVIAGASGCLDRVVAIQMELSMRPLYQGAETWQQAIESMQQLGYQLMSLSPGFGDQATGEMLQADGFFVRREEVEKLKKQSQRLAA</sequence>
<name>A0A5C6DID6_9BACT</name>
<dbReference type="OrthoDB" id="4104638at2"/>
<dbReference type="GO" id="GO:0008171">
    <property type="term" value="F:O-methyltransferase activity"/>
    <property type="evidence" value="ECO:0007669"/>
    <property type="project" value="TreeGrafter"/>
</dbReference>
<organism evidence="2 3">
    <name type="scientific">Novipirellula artificiosorum</name>
    <dbReference type="NCBI Taxonomy" id="2528016"/>
    <lineage>
        <taxon>Bacteria</taxon>
        <taxon>Pseudomonadati</taxon>
        <taxon>Planctomycetota</taxon>
        <taxon>Planctomycetia</taxon>
        <taxon>Pirellulales</taxon>
        <taxon>Pirellulaceae</taxon>
        <taxon>Novipirellula</taxon>
    </lineage>
</organism>
<protein>
    <submittedName>
        <fullName evidence="2">2-O-methyltransferase NoeI</fullName>
        <ecNumber evidence="2">2.1.1.-</ecNumber>
    </submittedName>
</protein>
<proteinExistence type="predicted"/>
<evidence type="ECO:0000259" key="1">
    <source>
        <dbReference type="Pfam" id="PF05050"/>
    </source>
</evidence>
<dbReference type="Gene3D" id="3.40.50.150">
    <property type="entry name" value="Vaccinia Virus protein VP39"/>
    <property type="match status" value="1"/>
</dbReference>
<dbReference type="EMBL" id="SJPV01000006">
    <property type="protein sequence ID" value="TWU35965.1"/>
    <property type="molecule type" value="Genomic_DNA"/>
</dbReference>
<dbReference type="GO" id="GO:0032259">
    <property type="term" value="P:methylation"/>
    <property type="evidence" value="ECO:0007669"/>
    <property type="project" value="UniProtKB-KW"/>
</dbReference>
<keyword evidence="3" id="KW-1185">Reference proteome</keyword>
<dbReference type="NCBIfam" id="TIGR01444">
    <property type="entry name" value="fkbM_fam"/>
    <property type="match status" value="1"/>
</dbReference>
<feature type="domain" description="Methyltransferase FkbM" evidence="1">
    <location>
        <begin position="42"/>
        <end position="211"/>
    </location>
</feature>
<dbReference type="Pfam" id="PF05050">
    <property type="entry name" value="Methyltransf_21"/>
    <property type="match status" value="1"/>
</dbReference>
<dbReference type="RefSeq" id="WP_146528025.1">
    <property type="nucleotide sequence ID" value="NZ_SJPV01000006.1"/>
</dbReference>
<keyword evidence="2" id="KW-0808">Transferase</keyword>
<comment type="caution">
    <text evidence="2">The sequence shown here is derived from an EMBL/GenBank/DDBJ whole genome shotgun (WGS) entry which is preliminary data.</text>
</comment>